<dbReference type="Gene3D" id="2.60.40.1890">
    <property type="entry name" value="PCu(A)C copper chaperone"/>
    <property type="match status" value="1"/>
</dbReference>
<protein>
    <submittedName>
        <fullName evidence="3">Copper chaperone PCu(A)C</fullName>
    </submittedName>
</protein>
<dbReference type="InterPro" id="IPR036182">
    <property type="entry name" value="PCuAC_sf"/>
</dbReference>
<dbReference type="PANTHER" id="PTHR36302:SF1">
    <property type="entry name" value="COPPER CHAPERONE PCU(A)C"/>
    <property type="match status" value="1"/>
</dbReference>
<evidence type="ECO:0000256" key="1">
    <source>
        <dbReference type="SAM" id="MobiDB-lite"/>
    </source>
</evidence>
<accession>A0ABQ5NZI8</accession>
<feature type="signal peptide" evidence="2">
    <location>
        <begin position="1"/>
        <end position="33"/>
    </location>
</feature>
<dbReference type="SUPFAM" id="SSF110087">
    <property type="entry name" value="DR1885-like metal-binding protein"/>
    <property type="match status" value="1"/>
</dbReference>
<dbReference type="InterPro" id="IPR058248">
    <property type="entry name" value="Lxx211020-like"/>
</dbReference>
<keyword evidence="2" id="KW-0732">Signal</keyword>
<feature type="chain" id="PRO_5045395196" evidence="2">
    <location>
        <begin position="34"/>
        <end position="166"/>
    </location>
</feature>
<dbReference type="InterPro" id="IPR007410">
    <property type="entry name" value="LpqE-like"/>
</dbReference>
<gene>
    <name evidence="3" type="ORF">SYYSPA8_15775</name>
</gene>
<reference evidence="3 4" key="1">
    <citation type="submission" date="2022-10" db="EMBL/GenBank/DDBJ databases">
        <title>Draft genome sequence of Streptomyces sp. YSPA8.</title>
        <authorList>
            <person name="Moriuchi R."/>
            <person name="Dohra H."/>
            <person name="Yamamura H."/>
            <person name="Kodani S."/>
        </authorList>
    </citation>
    <scope>NUCLEOTIDE SEQUENCE [LARGE SCALE GENOMIC DNA]</scope>
    <source>
        <strain evidence="3 4">YSPA8</strain>
    </source>
</reference>
<proteinExistence type="predicted"/>
<dbReference type="RefSeq" id="WP_323447830.1">
    <property type="nucleotide sequence ID" value="NZ_BSBI01000006.1"/>
</dbReference>
<name>A0ABQ5NZI8_9ACTN</name>
<dbReference type="EMBL" id="BSBI01000006">
    <property type="protein sequence ID" value="GLF95774.1"/>
    <property type="molecule type" value="Genomic_DNA"/>
</dbReference>
<evidence type="ECO:0000313" key="4">
    <source>
        <dbReference type="Proteomes" id="UP001291653"/>
    </source>
</evidence>
<dbReference type="PANTHER" id="PTHR36302">
    <property type="entry name" value="BLR7088 PROTEIN"/>
    <property type="match status" value="1"/>
</dbReference>
<feature type="region of interest" description="Disordered" evidence="1">
    <location>
        <begin position="32"/>
        <end position="51"/>
    </location>
</feature>
<dbReference type="PROSITE" id="PS51257">
    <property type="entry name" value="PROKAR_LIPOPROTEIN"/>
    <property type="match status" value="1"/>
</dbReference>
<dbReference type="Pfam" id="PF04314">
    <property type="entry name" value="PCuAC"/>
    <property type="match status" value="1"/>
</dbReference>
<sequence>MTPPIIRARTRTRALAGVALCAALTLTGCSAAADDGPDKGSGGDRSGLSVDGAFMPRPVSDMAAGFLTVRNAGDTADKLTGVTSPLSDDVTIHESKDQRMRQVKAFDIPARGELALERGGSHIMFMGLDQRPEEGDTVTVRLSFEKAAPLTVELPVKDTSYRPPAH</sequence>
<keyword evidence="4" id="KW-1185">Reference proteome</keyword>
<dbReference type="Proteomes" id="UP001291653">
    <property type="component" value="Unassembled WGS sequence"/>
</dbReference>
<organism evidence="3 4">
    <name type="scientific">Streptomyces yaizuensis</name>
    <dbReference type="NCBI Taxonomy" id="2989713"/>
    <lineage>
        <taxon>Bacteria</taxon>
        <taxon>Bacillati</taxon>
        <taxon>Actinomycetota</taxon>
        <taxon>Actinomycetes</taxon>
        <taxon>Kitasatosporales</taxon>
        <taxon>Streptomycetaceae</taxon>
        <taxon>Streptomyces</taxon>
    </lineage>
</organism>
<comment type="caution">
    <text evidence="3">The sequence shown here is derived from an EMBL/GenBank/DDBJ whole genome shotgun (WGS) entry which is preliminary data.</text>
</comment>
<evidence type="ECO:0000256" key="2">
    <source>
        <dbReference type="SAM" id="SignalP"/>
    </source>
</evidence>
<evidence type="ECO:0000313" key="3">
    <source>
        <dbReference type="EMBL" id="GLF95774.1"/>
    </source>
</evidence>